<dbReference type="EMBL" id="CP012672">
    <property type="protein sequence ID" value="AUX37681.1"/>
    <property type="molecule type" value="Genomic_DNA"/>
</dbReference>
<accession>A0A4P2R4W3</accession>
<evidence type="ECO:0000313" key="2">
    <source>
        <dbReference type="EMBL" id="AUX37681.1"/>
    </source>
</evidence>
<dbReference type="Proteomes" id="UP000295497">
    <property type="component" value="Chromosome"/>
</dbReference>
<evidence type="ECO:0000313" key="3">
    <source>
        <dbReference type="Proteomes" id="UP000295497"/>
    </source>
</evidence>
<protein>
    <submittedName>
        <fullName evidence="2">Uncharacterized protein</fullName>
    </submittedName>
</protein>
<gene>
    <name evidence="2" type="ORF">SOCE836_099110</name>
</gene>
<reference evidence="2 3" key="1">
    <citation type="submission" date="2015-09" db="EMBL/GenBank/DDBJ databases">
        <title>Sorangium comparison.</title>
        <authorList>
            <person name="Zaburannyi N."/>
            <person name="Bunk B."/>
            <person name="Overmann J."/>
            <person name="Mueller R."/>
        </authorList>
    </citation>
    <scope>NUCLEOTIDE SEQUENCE [LARGE SCALE GENOMIC DNA]</scope>
    <source>
        <strain evidence="2 3">So ce836</strain>
    </source>
</reference>
<name>A0A4P2R4W3_SORCE</name>
<proteinExistence type="predicted"/>
<organism evidence="2 3">
    <name type="scientific">Sorangium cellulosum</name>
    <name type="common">Polyangium cellulosum</name>
    <dbReference type="NCBI Taxonomy" id="56"/>
    <lineage>
        <taxon>Bacteria</taxon>
        <taxon>Pseudomonadati</taxon>
        <taxon>Myxococcota</taxon>
        <taxon>Polyangia</taxon>
        <taxon>Polyangiales</taxon>
        <taxon>Polyangiaceae</taxon>
        <taxon>Sorangium</taxon>
    </lineage>
</organism>
<dbReference type="AlphaFoldDB" id="A0A4P2R4W3"/>
<evidence type="ECO:0000256" key="1">
    <source>
        <dbReference type="SAM" id="MobiDB-lite"/>
    </source>
</evidence>
<feature type="region of interest" description="Disordered" evidence="1">
    <location>
        <begin position="1"/>
        <end position="72"/>
    </location>
</feature>
<sequence length="72" mass="7552">MKSANFAASAVTGTHKRKDLFGEKRSLHASSSECSGRRPEGAQALSSANPPGLWIDASRAPLPPMNSSVLSE</sequence>